<name>A0A1H3R1E6_9BURK</name>
<evidence type="ECO:0000313" key="8">
    <source>
        <dbReference type="EMBL" id="QPS81983.1"/>
    </source>
</evidence>
<sequence>MDFLIWLMVGGLIGWITSMVTNTQAQQGILLNVAIGAIGALLGGWLLAPLLAPSAMDAQAQVPATSMSIFISMASAVALLAIFNLCKPRMRH</sequence>
<evidence type="ECO:0000256" key="3">
    <source>
        <dbReference type="ARBA" id="ARBA00022475"/>
    </source>
</evidence>
<reference evidence="9 10" key="1">
    <citation type="submission" date="2016-10" db="EMBL/GenBank/DDBJ databases">
        <authorList>
            <person name="de Groot N.N."/>
        </authorList>
    </citation>
    <scope>NUCLEOTIDE SEQUENCE [LARGE SCALE GENOMIC DNA]</scope>
    <source>
        <strain evidence="9 10">LMG 24775</strain>
    </source>
</reference>
<comment type="subcellular location">
    <subcellularLocation>
        <location evidence="1">Cell membrane</location>
        <topology evidence="1">Multi-pass membrane protein</topology>
    </subcellularLocation>
</comment>
<evidence type="ECO:0000256" key="5">
    <source>
        <dbReference type="ARBA" id="ARBA00022989"/>
    </source>
</evidence>
<keyword evidence="3" id="KW-1003">Cell membrane</keyword>
<keyword evidence="11" id="KW-1185">Reference proteome</keyword>
<protein>
    <submittedName>
        <fullName evidence="8">GlsB/YeaQ/YmgE family stress response membrane protein</fullName>
    </submittedName>
    <submittedName>
        <fullName evidence="9">Uncharacterized membrane protein YeaQ/YmgE, transglycosylase-associated protein family</fullName>
    </submittedName>
</protein>
<reference evidence="8 11" key="2">
    <citation type="submission" date="2020-12" db="EMBL/GenBank/DDBJ databases">
        <title>FDA dAtabase for Regulatory Grade micrObial Sequences (FDA-ARGOS): Supporting development and validation of Infectious Disease Dx tests.</title>
        <authorList>
            <person name="Sproer C."/>
            <person name="Gronow S."/>
            <person name="Severitt S."/>
            <person name="Schroder I."/>
            <person name="Tallon L."/>
            <person name="Sadzewicz L."/>
            <person name="Zhao X."/>
            <person name="Boylan J."/>
            <person name="Ott S."/>
            <person name="Bowen H."/>
            <person name="Vavikolanu K."/>
            <person name="Mehta A."/>
            <person name="Aluvathingal J."/>
            <person name="Nadendla S."/>
            <person name="Lowell S."/>
            <person name="Myers T."/>
            <person name="Yan Y."/>
            <person name="Sichtig H."/>
        </authorList>
    </citation>
    <scope>NUCLEOTIDE SEQUENCE [LARGE SCALE GENOMIC DNA]</scope>
    <source>
        <strain evidence="8 11">FDAARGOS_890</strain>
    </source>
</reference>
<dbReference type="PANTHER" id="PTHR33884:SF3">
    <property type="entry name" value="UPF0410 PROTEIN YMGE"/>
    <property type="match status" value="1"/>
</dbReference>
<organism evidence="9 10">
    <name type="scientific">Delftia lacustris</name>
    <dbReference type="NCBI Taxonomy" id="558537"/>
    <lineage>
        <taxon>Bacteria</taxon>
        <taxon>Pseudomonadati</taxon>
        <taxon>Pseudomonadota</taxon>
        <taxon>Betaproteobacteria</taxon>
        <taxon>Burkholderiales</taxon>
        <taxon>Comamonadaceae</taxon>
        <taxon>Delftia</taxon>
    </lineage>
</organism>
<dbReference type="KEGG" id="dla:I6G47_02550"/>
<dbReference type="InterPro" id="IPR007341">
    <property type="entry name" value="Transgly_assoc"/>
</dbReference>
<feature type="transmembrane region" description="Helical" evidence="7">
    <location>
        <begin position="64"/>
        <end position="86"/>
    </location>
</feature>
<evidence type="ECO:0000313" key="9">
    <source>
        <dbReference type="EMBL" id="SDZ19652.1"/>
    </source>
</evidence>
<keyword evidence="5 7" id="KW-1133">Transmembrane helix</keyword>
<accession>A0A1H3R1E6</accession>
<proteinExistence type="inferred from homology"/>
<dbReference type="EMBL" id="CP065748">
    <property type="protein sequence ID" value="QPS81983.1"/>
    <property type="molecule type" value="Genomic_DNA"/>
</dbReference>
<dbReference type="Proteomes" id="UP000595064">
    <property type="component" value="Chromosome"/>
</dbReference>
<dbReference type="AlphaFoldDB" id="A0A1H3R1E6"/>
<evidence type="ECO:0000313" key="11">
    <source>
        <dbReference type="Proteomes" id="UP000595064"/>
    </source>
</evidence>
<evidence type="ECO:0000256" key="7">
    <source>
        <dbReference type="SAM" id="Phobius"/>
    </source>
</evidence>
<dbReference type="Proteomes" id="UP000183417">
    <property type="component" value="Unassembled WGS sequence"/>
</dbReference>
<feature type="transmembrane region" description="Helical" evidence="7">
    <location>
        <begin position="29"/>
        <end position="52"/>
    </location>
</feature>
<dbReference type="GeneID" id="94691748"/>
<evidence type="ECO:0000256" key="2">
    <source>
        <dbReference type="ARBA" id="ARBA00011006"/>
    </source>
</evidence>
<evidence type="ECO:0000256" key="4">
    <source>
        <dbReference type="ARBA" id="ARBA00022692"/>
    </source>
</evidence>
<comment type="similarity">
    <text evidence="2">Belongs to the UPF0410 family.</text>
</comment>
<dbReference type="EMBL" id="FNPE01000014">
    <property type="protein sequence ID" value="SDZ19652.1"/>
    <property type="molecule type" value="Genomic_DNA"/>
</dbReference>
<keyword evidence="6 7" id="KW-0472">Membrane</keyword>
<dbReference type="PANTHER" id="PTHR33884">
    <property type="entry name" value="UPF0410 PROTEIN YMGE"/>
    <property type="match status" value="1"/>
</dbReference>
<dbReference type="RefSeq" id="WP_016446350.1">
    <property type="nucleotide sequence ID" value="NZ_AP025556.1"/>
</dbReference>
<dbReference type="GO" id="GO:0005886">
    <property type="term" value="C:plasma membrane"/>
    <property type="evidence" value="ECO:0007669"/>
    <property type="project" value="UniProtKB-SubCell"/>
</dbReference>
<feature type="transmembrane region" description="Helical" evidence="7">
    <location>
        <begin position="6"/>
        <end position="22"/>
    </location>
</feature>
<keyword evidence="4 7" id="KW-0812">Transmembrane</keyword>
<gene>
    <name evidence="8" type="ORF">I6G47_02550</name>
    <name evidence="9" type="ORF">SAMN05421547_11471</name>
</gene>
<evidence type="ECO:0000256" key="1">
    <source>
        <dbReference type="ARBA" id="ARBA00004651"/>
    </source>
</evidence>
<evidence type="ECO:0000313" key="10">
    <source>
        <dbReference type="Proteomes" id="UP000183417"/>
    </source>
</evidence>
<evidence type="ECO:0000256" key="6">
    <source>
        <dbReference type="ARBA" id="ARBA00023136"/>
    </source>
</evidence>